<evidence type="ECO:0000313" key="7">
    <source>
        <dbReference type="EMBL" id="PXX07782.1"/>
    </source>
</evidence>
<dbReference type="Gene3D" id="3.40.50.300">
    <property type="entry name" value="P-loop containing nucleotide triphosphate hydrolases"/>
    <property type="match status" value="1"/>
</dbReference>
<name>A0A318HMG5_9MYCO</name>
<feature type="region of interest" description="Disordered" evidence="5">
    <location>
        <begin position="261"/>
        <end position="280"/>
    </location>
</feature>
<dbReference type="SMART" id="SM00382">
    <property type="entry name" value="AAA"/>
    <property type="match status" value="1"/>
</dbReference>
<comment type="similarity">
    <text evidence="1">Belongs to the ABC transporter superfamily.</text>
</comment>
<evidence type="ECO:0000259" key="6">
    <source>
        <dbReference type="PROSITE" id="PS50893"/>
    </source>
</evidence>
<dbReference type="EMBL" id="QJJU01000010">
    <property type="protein sequence ID" value="PXX07782.1"/>
    <property type="molecule type" value="Genomic_DNA"/>
</dbReference>
<evidence type="ECO:0000313" key="8">
    <source>
        <dbReference type="Proteomes" id="UP000247781"/>
    </source>
</evidence>
<dbReference type="InterPro" id="IPR003593">
    <property type="entry name" value="AAA+_ATPase"/>
</dbReference>
<evidence type="ECO:0000256" key="3">
    <source>
        <dbReference type="ARBA" id="ARBA00022741"/>
    </source>
</evidence>
<dbReference type="InterPro" id="IPR017871">
    <property type="entry name" value="ABC_transporter-like_CS"/>
</dbReference>
<dbReference type="RefSeq" id="WP_110317143.1">
    <property type="nucleotide sequence ID" value="NZ_QJJU01000010.1"/>
</dbReference>
<evidence type="ECO:0000256" key="1">
    <source>
        <dbReference type="ARBA" id="ARBA00005417"/>
    </source>
</evidence>
<dbReference type="PROSITE" id="PS50893">
    <property type="entry name" value="ABC_TRANSPORTER_2"/>
    <property type="match status" value="1"/>
</dbReference>
<evidence type="ECO:0000256" key="2">
    <source>
        <dbReference type="ARBA" id="ARBA00022448"/>
    </source>
</evidence>
<dbReference type="PROSITE" id="PS00211">
    <property type="entry name" value="ABC_TRANSPORTER_1"/>
    <property type="match status" value="1"/>
</dbReference>
<dbReference type="InterPro" id="IPR003439">
    <property type="entry name" value="ABC_transporter-like_ATP-bd"/>
</dbReference>
<dbReference type="Proteomes" id="UP000247781">
    <property type="component" value="Unassembled WGS sequence"/>
</dbReference>
<dbReference type="GO" id="GO:0005524">
    <property type="term" value="F:ATP binding"/>
    <property type="evidence" value="ECO:0007669"/>
    <property type="project" value="UniProtKB-KW"/>
</dbReference>
<dbReference type="PANTHER" id="PTHR42734">
    <property type="entry name" value="METAL TRANSPORT SYSTEM ATP-BINDING PROTEIN TM_0124-RELATED"/>
    <property type="match status" value="1"/>
</dbReference>
<accession>A0A318HMG5</accession>
<organism evidence="7 8">
    <name type="scientific">Mycolicibacterium moriokaense</name>
    <dbReference type="NCBI Taxonomy" id="39691"/>
    <lineage>
        <taxon>Bacteria</taxon>
        <taxon>Bacillati</taxon>
        <taxon>Actinomycetota</taxon>
        <taxon>Actinomycetes</taxon>
        <taxon>Mycobacteriales</taxon>
        <taxon>Mycobacteriaceae</taxon>
        <taxon>Mycolicibacterium</taxon>
    </lineage>
</organism>
<keyword evidence="8" id="KW-1185">Reference proteome</keyword>
<dbReference type="SUPFAM" id="SSF52540">
    <property type="entry name" value="P-loop containing nucleoside triphosphate hydrolases"/>
    <property type="match status" value="1"/>
</dbReference>
<reference evidence="7 8" key="2">
    <citation type="submission" date="2018-06" db="EMBL/GenBank/DDBJ databases">
        <title>Sequencing of bacterial isolates from soil warming experiment in Harvard Forest, Massachusetts, USA.</title>
        <authorList>
            <person name="Deangelis K.PhD."/>
        </authorList>
    </citation>
    <scope>NUCLEOTIDE SEQUENCE [LARGE SCALE GENOMIC DNA]</scope>
    <source>
        <strain evidence="7 8">GAS496</strain>
    </source>
</reference>
<dbReference type="CDD" id="cd03235">
    <property type="entry name" value="ABC_Metallic_Cations"/>
    <property type="match status" value="1"/>
</dbReference>
<gene>
    <name evidence="7" type="ORF">C8E89_110168</name>
</gene>
<dbReference type="PANTHER" id="PTHR42734:SF5">
    <property type="entry name" value="IRON TRANSPORT SYSTEM ATP-BINDING PROTEIN HI_0361-RELATED"/>
    <property type="match status" value="1"/>
</dbReference>
<protein>
    <submittedName>
        <fullName evidence="7">Zinc/manganese transport system ATP-binding protein</fullName>
    </submittedName>
</protein>
<dbReference type="AlphaFoldDB" id="A0A318HMG5"/>
<dbReference type="InterPro" id="IPR050153">
    <property type="entry name" value="Metal_Ion_Import_ABC"/>
</dbReference>
<sequence length="280" mass="30319">MGEKSAEPTVRLRGASLGFGARLLWQNLDLTVAPGEFVAVLGPNGSGKTSLVKVLLGLTPLSSGSVEVCGAPPKRGSNVIGYIPQQRGFDRDVPIRGIDLVRLGLDGHRWGFPLPNPQRRRLVDAAIASVGATEFAQAPVGRLSGGEQQRLRIAQALLGDPKIMLCDEALLSLDIKHQRDVVGLIDSRRRALNASVLFVTHEINPILPVVDRVLYLVGTRWAVGAPDEVFTSARLSDLYQTDVEVLRVRGRIVVVGPPDSPHSEIGSTHYHHLHDDEVVE</sequence>
<reference evidence="8" key="1">
    <citation type="submission" date="2018-05" db="EMBL/GenBank/DDBJ databases">
        <authorList>
            <person name="Deangelis K."/>
            <person name="Huntemann M."/>
            <person name="Clum A."/>
            <person name="Pillay M."/>
            <person name="Palaniappan K."/>
            <person name="Varghese N."/>
            <person name="Mikhailova N."/>
            <person name="Stamatis D."/>
            <person name="Reddy T."/>
            <person name="Daum C."/>
            <person name="Shapiro N."/>
            <person name="Ivanova N."/>
            <person name="Kyrpides N."/>
            <person name="Woyke T."/>
        </authorList>
    </citation>
    <scope>NUCLEOTIDE SEQUENCE [LARGE SCALE GENOMIC DNA]</scope>
    <source>
        <strain evidence="8">GAS496</strain>
    </source>
</reference>
<evidence type="ECO:0000256" key="5">
    <source>
        <dbReference type="SAM" id="MobiDB-lite"/>
    </source>
</evidence>
<proteinExistence type="inferred from homology"/>
<dbReference type="GO" id="GO:0016887">
    <property type="term" value="F:ATP hydrolysis activity"/>
    <property type="evidence" value="ECO:0007669"/>
    <property type="project" value="InterPro"/>
</dbReference>
<keyword evidence="2" id="KW-0813">Transport</keyword>
<comment type="caution">
    <text evidence="7">The sequence shown here is derived from an EMBL/GenBank/DDBJ whole genome shotgun (WGS) entry which is preliminary data.</text>
</comment>
<dbReference type="OrthoDB" id="3282096at2"/>
<dbReference type="Pfam" id="PF00005">
    <property type="entry name" value="ABC_tran"/>
    <property type="match status" value="1"/>
</dbReference>
<dbReference type="InterPro" id="IPR027417">
    <property type="entry name" value="P-loop_NTPase"/>
</dbReference>
<feature type="domain" description="ABC transporter" evidence="6">
    <location>
        <begin position="10"/>
        <end position="243"/>
    </location>
</feature>
<evidence type="ECO:0000256" key="4">
    <source>
        <dbReference type="ARBA" id="ARBA00022840"/>
    </source>
</evidence>
<keyword evidence="4 7" id="KW-0067">ATP-binding</keyword>
<keyword evidence="3" id="KW-0547">Nucleotide-binding</keyword>